<keyword evidence="3" id="KW-0540">Nuclease</keyword>
<dbReference type="SUPFAM" id="SSF53098">
    <property type="entry name" value="Ribonuclease H-like"/>
    <property type="match status" value="1"/>
</dbReference>
<dbReference type="CDD" id="cd10434">
    <property type="entry name" value="GIY-YIG_UvrC_Cho"/>
    <property type="match status" value="1"/>
</dbReference>
<dbReference type="Gene3D" id="3.30.420.10">
    <property type="entry name" value="Ribonuclease H-like superfamily/Ribonuclease H"/>
    <property type="match status" value="1"/>
</dbReference>
<dbReference type="SMART" id="SM00465">
    <property type="entry name" value="GIYc"/>
    <property type="match status" value="1"/>
</dbReference>
<dbReference type="InterPro" id="IPR035901">
    <property type="entry name" value="GIY-YIG_endonuc_sf"/>
</dbReference>
<dbReference type="PANTHER" id="PTHR30562">
    <property type="entry name" value="UVRC/OXIDOREDUCTASE"/>
    <property type="match status" value="1"/>
</dbReference>
<dbReference type="InterPro" id="IPR047296">
    <property type="entry name" value="GIY-YIG_UvrC_Cho"/>
</dbReference>
<evidence type="ECO:0000256" key="1">
    <source>
        <dbReference type="SAM" id="MobiDB-lite"/>
    </source>
</evidence>
<dbReference type="NCBIfam" id="NF005907">
    <property type="entry name" value="PRK07883.1-5"/>
    <property type="match status" value="1"/>
</dbReference>
<proteinExistence type="predicted"/>
<dbReference type="NCBIfam" id="TIGR00573">
    <property type="entry name" value="dnaq"/>
    <property type="match status" value="1"/>
</dbReference>
<feature type="region of interest" description="Disordered" evidence="1">
    <location>
        <begin position="568"/>
        <end position="592"/>
    </location>
</feature>
<comment type="caution">
    <text evidence="3">The sequence shown here is derived from an EMBL/GenBank/DDBJ whole genome shotgun (WGS) entry which is preliminary data.</text>
</comment>
<dbReference type="InterPro" id="IPR050066">
    <property type="entry name" value="UvrABC_protein_C"/>
</dbReference>
<keyword evidence="3" id="KW-0269">Exonuclease</keyword>
<reference evidence="3 4" key="1">
    <citation type="journal article" date="2019" name="Int. J. Syst. Evol. Microbiol.">
        <title>The Global Catalogue of Microorganisms (GCM) 10K type strain sequencing project: providing services to taxonomists for standard genome sequencing and annotation.</title>
        <authorList>
            <consortium name="The Broad Institute Genomics Platform"/>
            <consortium name="The Broad Institute Genome Sequencing Center for Infectious Disease"/>
            <person name="Wu L."/>
            <person name="Ma J."/>
        </authorList>
    </citation>
    <scope>NUCLEOTIDE SEQUENCE [LARGE SCALE GENOMIC DNA]</scope>
    <source>
        <strain evidence="3 4">JCM 14718</strain>
    </source>
</reference>
<dbReference type="GO" id="GO:0004527">
    <property type="term" value="F:exonuclease activity"/>
    <property type="evidence" value="ECO:0007669"/>
    <property type="project" value="UniProtKB-KW"/>
</dbReference>
<dbReference type="InterPro" id="IPR012337">
    <property type="entry name" value="RNaseH-like_sf"/>
</dbReference>
<dbReference type="PANTHER" id="PTHR30562:SF1">
    <property type="entry name" value="UVRABC SYSTEM PROTEIN C"/>
    <property type="match status" value="1"/>
</dbReference>
<dbReference type="Pfam" id="PF00929">
    <property type="entry name" value="RNase_T"/>
    <property type="match status" value="1"/>
</dbReference>
<sequence length="592" mass="64799">MSRPGAGSAPRYVQDTFDSLGEPLRDITFVVVDLETTGGSPVDSQITEIGAVKVRGGEVLGEFQTLVNPGYEIPPFITVLTGITNAMVVPAPTIDTVLPAFLEFAAGSVLVAHNAPFDLGFLQAACAAHGIRWPGFRKVDTAVLARRVLTRDETPNCKLSTLSRFFRTKVEPCHRALADAQATVDVLHGLLERIGNVGVQTLDELQTFTQQVSEAQRRKRHLADGVPDGPGVYVFRDANDRALYVGTSKHMRARVRQYFVSSEQRSRMAEMIAAADRVEALECAHSLEAEVRELRIIAAHKPPYNRRSKYPERTFWLVLTDEAYPRLSIVRSPRDTDCLGPFSSRRQVESAMTAIHDAVPLRQCTKKLSVRKPSSACALAEIGRCGAPCEHRESVEAYAFHADIFRQAVLDDPGIIVHRLLKRIETLRGALRYEDAAAARDRLAAFLRAVLRTQRLRAITAVPELVAARPDGNGGWEISLVRHGRLAAAGVAGRGAPPWPVVDMLRATAETVLPGIGPTPSASGEETERILAWLLLSDVKVVAIDGTWAMPSHAAERWRGLLDRVDSASDSADPFADRRGLRPLHRPARASA</sequence>
<dbReference type="EMBL" id="BAAANY010000029">
    <property type="protein sequence ID" value="GAA1703864.1"/>
    <property type="molecule type" value="Genomic_DNA"/>
</dbReference>
<feature type="domain" description="GIY-YIG" evidence="2">
    <location>
        <begin position="228"/>
        <end position="306"/>
    </location>
</feature>
<dbReference type="PROSITE" id="PS50164">
    <property type="entry name" value="GIY_YIG"/>
    <property type="match status" value="1"/>
</dbReference>
<dbReference type="CDD" id="cd06127">
    <property type="entry name" value="DEDDh"/>
    <property type="match status" value="1"/>
</dbReference>
<accession>A0ABN2IFL1</accession>
<name>A0ABN2IFL1_9ACTN</name>
<dbReference type="InterPro" id="IPR013520">
    <property type="entry name" value="Ribonucl_H"/>
</dbReference>
<dbReference type="SUPFAM" id="SSF82771">
    <property type="entry name" value="GIY-YIG endonuclease"/>
    <property type="match status" value="1"/>
</dbReference>
<dbReference type="RefSeq" id="WP_344313748.1">
    <property type="nucleotide sequence ID" value="NZ_BAAANY010000029.1"/>
</dbReference>
<gene>
    <name evidence="3" type="ORF">GCM10009765_61380</name>
</gene>
<dbReference type="SMART" id="SM00479">
    <property type="entry name" value="EXOIII"/>
    <property type="match status" value="1"/>
</dbReference>
<keyword evidence="4" id="KW-1185">Reference proteome</keyword>
<evidence type="ECO:0000259" key="2">
    <source>
        <dbReference type="PROSITE" id="PS50164"/>
    </source>
</evidence>
<dbReference type="NCBIfam" id="NF005905">
    <property type="entry name" value="PRK07883.1-3"/>
    <property type="match status" value="1"/>
</dbReference>
<dbReference type="InterPro" id="IPR036397">
    <property type="entry name" value="RNaseH_sf"/>
</dbReference>
<keyword evidence="3" id="KW-0378">Hydrolase</keyword>
<dbReference type="InterPro" id="IPR000305">
    <property type="entry name" value="GIY-YIG_endonuc"/>
</dbReference>
<evidence type="ECO:0000313" key="4">
    <source>
        <dbReference type="Proteomes" id="UP001500618"/>
    </source>
</evidence>
<evidence type="ECO:0000313" key="3">
    <source>
        <dbReference type="EMBL" id="GAA1703864.1"/>
    </source>
</evidence>
<protein>
    <submittedName>
        <fullName evidence="3">DEDD exonuclease domain-containing protein</fullName>
    </submittedName>
</protein>
<feature type="compositionally biased region" description="Basic residues" evidence="1">
    <location>
        <begin position="581"/>
        <end position="592"/>
    </location>
</feature>
<dbReference type="Gene3D" id="3.40.1440.10">
    <property type="entry name" value="GIY-YIG endonuclease"/>
    <property type="match status" value="1"/>
</dbReference>
<organism evidence="3 4">
    <name type="scientific">Fodinicola feengrottensis</name>
    <dbReference type="NCBI Taxonomy" id="435914"/>
    <lineage>
        <taxon>Bacteria</taxon>
        <taxon>Bacillati</taxon>
        <taxon>Actinomycetota</taxon>
        <taxon>Actinomycetes</taxon>
        <taxon>Mycobacteriales</taxon>
        <taxon>Fodinicola</taxon>
    </lineage>
</organism>
<dbReference type="Proteomes" id="UP001500618">
    <property type="component" value="Unassembled WGS sequence"/>
</dbReference>
<dbReference type="InterPro" id="IPR006054">
    <property type="entry name" value="DnaQ"/>
</dbReference>
<dbReference type="Pfam" id="PF01541">
    <property type="entry name" value="GIY-YIG"/>
    <property type="match status" value="1"/>
</dbReference>